<protein>
    <submittedName>
        <fullName evidence="2">Uncharacterized protein</fullName>
    </submittedName>
</protein>
<accession>A0A5A7NAT9</accession>
<sequence length="165" mass="17578">MAGGFIGQRRLCFQGADAISIVCAIIGGFFGATFAGSAKAHLRPTGGWSRACSRAVCAVLTIGILGILRGLALLHDLFHEHFRAATDFFNGFGKIAQIIAHAPKNQNLAGGIIKPIHARFFQTGQIDGFGIAHEIEQNALALRGFDPIIEFFIGMFPQLDKAAVA</sequence>
<evidence type="ECO:0000256" key="1">
    <source>
        <dbReference type="SAM" id="Phobius"/>
    </source>
</evidence>
<dbReference type="Proteomes" id="UP000324996">
    <property type="component" value="Unassembled WGS sequence"/>
</dbReference>
<keyword evidence="1" id="KW-0472">Membrane</keyword>
<keyword evidence="1" id="KW-1133">Transmembrane helix</keyword>
<keyword evidence="3" id="KW-1185">Reference proteome</keyword>
<feature type="transmembrane region" description="Helical" evidence="1">
    <location>
        <begin position="12"/>
        <end position="35"/>
    </location>
</feature>
<name>A0A5A7NAT9_9PROT</name>
<evidence type="ECO:0000313" key="2">
    <source>
        <dbReference type="EMBL" id="GER05037.1"/>
    </source>
</evidence>
<reference evidence="2 3" key="1">
    <citation type="submission" date="2019-09" db="EMBL/GenBank/DDBJ databases">
        <title>NBRP : Genome information of microbial organism related human and environment.</title>
        <authorList>
            <person name="Hattori M."/>
            <person name="Oshima K."/>
            <person name="Inaba H."/>
            <person name="Suda W."/>
            <person name="Sakamoto M."/>
            <person name="Iino T."/>
            <person name="Kitahara M."/>
            <person name="Oshida Y."/>
            <person name="Iida T."/>
            <person name="Kudo T."/>
            <person name="Itoh T."/>
            <person name="Ohkuma M."/>
        </authorList>
    </citation>
    <scope>NUCLEOTIDE SEQUENCE [LARGE SCALE GENOMIC DNA]</scope>
    <source>
        <strain evidence="2 3">Q-1</strain>
    </source>
</reference>
<dbReference type="AlphaFoldDB" id="A0A5A7NAT9"/>
<evidence type="ECO:0000313" key="3">
    <source>
        <dbReference type="Proteomes" id="UP000324996"/>
    </source>
</evidence>
<comment type="caution">
    <text evidence="2">The sequence shown here is derived from an EMBL/GenBank/DDBJ whole genome shotgun (WGS) entry which is preliminary data.</text>
</comment>
<feature type="transmembrane region" description="Helical" evidence="1">
    <location>
        <begin position="55"/>
        <end position="74"/>
    </location>
</feature>
<gene>
    <name evidence="2" type="ORF">JCM17846_27190</name>
</gene>
<proteinExistence type="predicted"/>
<organism evidence="2 3">
    <name type="scientific">Iodidimonas nitroreducens</name>
    <dbReference type="NCBI Taxonomy" id="1236968"/>
    <lineage>
        <taxon>Bacteria</taxon>
        <taxon>Pseudomonadati</taxon>
        <taxon>Pseudomonadota</taxon>
        <taxon>Alphaproteobacteria</taxon>
        <taxon>Iodidimonadales</taxon>
        <taxon>Iodidimonadaceae</taxon>
        <taxon>Iodidimonas</taxon>
    </lineage>
</organism>
<dbReference type="EMBL" id="BKCN01000016">
    <property type="protein sequence ID" value="GER05037.1"/>
    <property type="molecule type" value="Genomic_DNA"/>
</dbReference>
<keyword evidence="1" id="KW-0812">Transmembrane</keyword>